<keyword evidence="2" id="KW-0408">Iron</keyword>
<gene>
    <name evidence="6" type="ORF">OFAG_00613</name>
</gene>
<accession>C3X2M4</accession>
<evidence type="ECO:0000256" key="3">
    <source>
        <dbReference type="RuleBase" id="RU003457"/>
    </source>
</evidence>
<feature type="binding site" evidence="2">
    <location>
        <position position="57"/>
    </location>
    <ligand>
        <name>Fe cation</name>
        <dbReference type="ChEBI" id="CHEBI:24875"/>
    </ligand>
</feature>
<sequence length="232" mass="26082">MIYIRKSQERGYADQGWLKTFHTFSFARYYDPRFTGFHSLRVINEDRVAVGKGFGLHPHNDMEIISYVVSGALEHKDSMGSHEIMKAGEVQRISAGKGVLHSEYNGSPDEEVHFLQIWILPDEKHVRPEYTQASFSDIEHDRLVLIASKTARDNSISIHQDADVYVARLKSGKAIEHPVAPGRGVWIQIIEGELSINGKKTVVNGDGAAIEDIAHLTLTASKNTHFLLFDMQ</sequence>
<dbReference type="EMBL" id="ACDP02000023">
    <property type="protein sequence ID" value="EEO27460.1"/>
    <property type="molecule type" value="Genomic_DNA"/>
</dbReference>
<feature type="binding site" evidence="2">
    <location>
        <position position="59"/>
    </location>
    <ligand>
        <name>Fe cation</name>
        <dbReference type="ChEBI" id="CHEBI:24875"/>
    </ligand>
</feature>
<evidence type="ECO:0000313" key="7">
    <source>
        <dbReference type="Proteomes" id="UP000003973"/>
    </source>
</evidence>
<dbReference type="Pfam" id="PF17954">
    <property type="entry name" value="Pirin_C_2"/>
    <property type="match status" value="1"/>
</dbReference>
<feature type="binding site" evidence="2">
    <location>
        <position position="101"/>
    </location>
    <ligand>
        <name>Fe cation</name>
        <dbReference type="ChEBI" id="CHEBI:24875"/>
    </ligand>
</feature>
<proteinExistence type="inferred from homology"/>
<dbReference type="Gene3D" id="2.60.120.10">
    <property type="entry name" value="Jelly Rolls"/>
    <property type="match status" value="2"/>
</dbReference>
<comment type="similarity">
    <text evidence="1 3">Belongs to the pirin family.</text>
</comment>
<comment type="caution">
    <text evidence="6">The sequence shown here is derived from an EMBL/GenBank/DDBJ whole genome shotgun (WGS) entry which is preliminary data.</text>
</comment>
<dbReference type="Pfam" id="PF02678">
    <property type="entry name" value="Pirin"/>
    <property type="match status" value="1"/>
</dbReference>
<dbReference type="SUPFAM" id="SSF51182">
    <property type="entry name" value="RmlC-like cupins"/>
    <property type="match status" value="1"/>
</dbReference>
<dbReference type="InterPro" id="IPR012093">
    <property type="entry name" value="Pirin"/>
</dbReference>
<comment type="cofactor">
    <cofactor evidence="2">
        <name>Fe cation</name>
        <dbReference type="ChEBI" id="CHEBI:24875"/>
    </cofactor>
    <text evidence="2">Binds 1 Fe cation per subunit.</text>
</comment>
<feature type="binding site" evidence="2">
    <location>
        <position position="103"/>
    </location>
    <ligand>
        <name>Fe cation</name>
        <dbReference type="ChEBI" id="CHEBI:24875"/>
    </ligand>
</feature>
<dbReference type="PIRSF" id="PIRSF006232">
    <property type="entry name" value="Pirin"/>
    <property type="match status" value="1"/>
</dbReference>
<reference evidence="6" key="1">
    <citation type="submission" date="2011-10" db="EMBL/GenBank/DDBJ databases">
        <title>The Genome Sequence of Oxalobacter formigenes HOxBLS.</title>
        <authorList>
            <consortium name="The Broad Institute Genome Sequencing Platform"/>
            <person name="Earl A."/>
            <person name="Ward D."/>
            <person name="Feldgarden M."/>
            <person name="Gevers D."/>
            <person name="Allison M.J."/>
            <person name="Humphrey S."/>
            <person name="Young S.K."/>
            <person name="Zeng Q."/>
            <person name="Gargeya S."/>
            <person name="Fitzgerald M."/>
            <person name="Haas B."/>
            <person name="Abouelleil A."/>
            <person name="Alvarado L."/>
            <person name="Arachchi H.M."/>
            <person name="Berlin A."/>
            <person name="Brown A."/>
            <person name="Chapman S.B."/>
            <person name="Chen Z."/>
            <person name="Dunbar C."/>
            <person name="Freedman E."/>
            <person name="Gearin G."/>
            <person name="Goldberg J."/>
            <person name="Griggs A."/>
            <person name="Gujja S."/>
            <person name="Heiman D."/>
            <person name="Howarth C."/>
            <person name="Larson L."/>
            <person name="Lui A."/>
            <person name="MacDonald P.J.P."/>
            <person name="Montmayeur A."/>
            <person name="Murphy C."/>
            <person name="Neiman D."/>
            <person name="Pearson M."/>
            <person name="Priest M."/>
            <person name="Roberts A."/>
            <person name="Saif S."/>
            <person name="Shea T."/>
            <person name="Shenoy N."/>
            <person name="Sisk P."/>
            <person name="Stolte C."/>
            <person name="Sykes S."/>
            <person name="Wortman J."/>
            <person name="Nusbaum C."/>
            <person name="Birren B."/>
        </authorList>
    </citation>
    <scope>NUCLEOTIDE SEQUENCE [LARGE SCALE GENOMIC DNA]</scope>
    <source>
        <strain evidence="6">HOxBLS</strain>
    </source>
</reference>
<evidence type="ECO:0008006" key="8">
    <source>
        <dbReference type="Google" id="ProtNLM"/>
    </source>
</evidence>
<evidence type="ECO:0000256" key="1">
    <source>
        <dbReference type="ARBA" id="ARBA00008416"/>
    </source>
</evidence>
<dbReference type="InterPro" id="IPR041602">
    <property type="entry name" value="Quercetinase_C"/>
</dbReference>
<dbReference type="PANTHER" id="PTHR43212">
    <property type="entry name" value="QUERCETIN 2,3-DIOXYGENASE"/>
    <property type="match status" value="1"/>
</dbReference>
<dbReference type="HOGENOM" id="CLU_064194_2_2_4"/>
<name>C3X2M4_9BURK</name>
<keyword evidence="7" id="KW-1185">Reference proteome</keyword>
<dbReference type="PANTHER" id="PTHR43212:SF3">
    <property type="entry name" value="QUERCETIN 2,3-DIOXYGENASE"/>
    <property type="match status" value="1"/>
</dbReference>
<dbReference type="GO" id="GO:0046872">
    <property type="term" value="F:metal ion binding"/>
    <property type="evidence" value="ECO:0007669"/>
    <property type="project" value="UniProtKB-KW"/>
</dbReference>
<dbReference type="RefSeq" id="WP_005876482.1">
    <property type="nucleotide sequence ID" value="NZ_CABMNL010000001.1"/>
</dbReference>
<evidence type="ECO:0000259" key="5">
    <source>
        <dbReference type="Pfam" id="PF17954"/>
    </source>
</evidence>
<dbReference type="Proteomes" id="UP000003973">
    <property type="component" value="Unassembled WGS sequence"/>
</dbReference>
<dbReference type="AlphaFoldDB" id="C3X2M4"/>
<dbReference type="eggNOG" id="COG1741">
    <property type="taxonomic scope" value="Bacteria"/>
</dbReference>
<feature type="domain" description="Pirin N-terminal" evidence="4">
    <location>
        <begin position="8"/>
        <end position="119"/>
    </location>
</feature>
<dbReference type="CDD" id="cd20311">
    <property type="entry name" value="cupin_Yhhw_C"/>
    <property type="match status" value="1"/>
</dbReference>
<keyword evidence="2" id="KW-0479">Metal-binding</keyword>
<evidence type="ECO:0000313" key="6">
    <source>
        <dbReference type="EMBL" id="EEO27460.1"/>
    </source>
</evidence>
<organism evidence="6 7">
    <name type="scientific">Oxalobacter paraformigenes</name>
    <dbReference type="NCBI Taxonomy" id="556268"/>
    <lineage>
        <taxon>Bacteria</taxon>
        <taxon>Pseudomonadati</taxon>
        <taxon>Pseudomonadota</taxon>
        <taxon>Betaproteobacteria</taxon>
        <taxon>Burkholderiales</taxon>
        <taxon>Oxalobacteraceae</taxon>
        <taxon>Oxalobacter</taxon>
    </lineage>
</organism>
<evidence type="ECO:0000256" key="2">
    <source>
        <dbReference type="PIRSR" id="PIRSR006232-1"/>
    </source>
</evidence>
<dbReference type="CDD" id="cd02910">
    <property type="entry name" value="cupin_Yhhw_N"/>
    <property type="match status" value="1"/>
</dbReference>
<dbReference type="InterPro" id="IPR003829">
    <property type="entry name" value="Pirin_N_dom"/>
</dbReference>
<evidence type="ECO:0000259" key="4">
    <source>
        <dbReference type="Pfam" id="PF02678"/>
    </source>
</evidence>
<dbReference type="InterPro" id="IPR014710">
    <property type="entry name" value="RmlC-like_jellyroll"/>
</dbReference>
<dbReference type="InterPro" id="IPR011051">
    <property type="entry name" value="RmlC_Cupin_sf"/>
</dbReference>
<protein>
    <recommendedName>
        <fullName evidence="8">Quercetin 2,3-dioxygenase</fullName>
    </recommendedName>
</protein>
<feature type="domain" description="Quercetin 2,3-dioxygenase C-terminal cupin" evidence="5">
    <location>
        <begin position="145"/>
        <end position="231"/>
    </location>
</feature>